<dbReference type="EMBL" id="ADMC01000005">
    <property type="protein sequence ID" value="EHP50735.1"/>
    <property type="molecule type" value="Genomic_DNA"/>
</dbReference>
<evidence type="ECO:0000313" key="3">
    <source>
        <dbReference type="EMBL" id="EHP50735.1"/>
    </source>
</evidence>
<protein>
    <submittedName>
        <fullName evidence="3">Uncharacterized protein</fullName>
    </submittedName>
</protein>
<dbReference type="AlphaFoldDB" id="H1DDT8"/>
<feature type="compositionally biased region" description="Low complexity" evidence="1">
    <location>
        <begin position="422"/>
        <end position="479"/>
    </location>
</feature>
<feature type="region of interest" description="Disordered" evidence="1">
    <location>
        <begin position="282"/>
        <end position="496"/>
    </location>
</feature>
<keyword evidence="4" id="KW-1185">Reference proteome</keyword>
<feature type="compositionally biased region" description="Polar residues" evidence="1">
    <location>
        <begin position="379"/>
        <end position="415"/>
    </location>
</feature>
<accession>H1DDT8</accession>
<proteinExistence type="predicted"/>
<dbReference type="PATRIC" id="fig|742817.3.peg.452"/>
<feature type="signal peptide" evidence="2">
    <location>
        <begin position="1"/>
        <end position="22"/>
    </location>
</feature>
<feature type="compositionally biased region" description="Low complexity" evidence="1">
    <location>
        <begin position="356"/>
        <end position="378"/>
    </location>
</feature>
<name>H1DDT8_9BACT</name>
<feature type="compositionally biased region" description="Polar residues" evidence="1">
    <location>
        <begin position="480"/>
        <end position="496"/>
    </location>
</feature>
<dbReference type="RefSeq" id="WP_009135578.1">
    <property type="nucleotide sequence ID" value="NZ_JH594596.1"/>
</dbReference>
<feature type="compositionally biased region" description="Polar residues" evidence="1">
    <location>
        <begin position="311"/>
        <end position="334"/>
    </location>
</feature>
<dbReference type="Proteomes" id="UP000004892">
    <property type="component" value="Unassembled WGS sequence"/>
</dbReference>
<dbReference type="GeneID" id="98068076"/>
<feature type="chain" id="PRO_5003550002" evidence="2">
    <location>
        <begin position="23"/>
        <end position="496"/>
    </location>
</feature>
<keyword evidence="2" id="KW-0732">Signal</keyword>
<evidence type="ECO:0000313" key="4">
    <source>
        <dbReference type="Proteomes" id="UP000004892"/>
    </source>
</evidence>
<comment type="caution">
    <text evidence="3">The sequence shown here is derived from an EMBL/GenBank/DDBJ whole genome shotgun (WGS) entry which is preliminary data.</text>
</comment>
<dbReference type="HOGENOM" id="CLU_549606_0_0_10"/>
<dbReference type="STRING" id="742817.HMPREF9449_00424"/>
<gene>
    <name evidence="3" type="ORF">HMPREF9449_00424</name>
</gene>
<dbReference type="PROSITE" id="PS51257">
    <property type="entry name" value="PROKAR_LIPOPROTEIN"/>
    <property type="match status" value="1"/>
</dbReference>
<feature type="compositionally biased region" description="Polar residues" evidence="1">
    <location>
        <begin position="341"/>
        <end position="354"/>
    </location>
</feature>
<sequence>MKIIFYIILVSTILFSSCSSTRSLNSTIEDDIYFVPGSKPLMMQEVENITGQNIPLSSGNRQYAPASGNFTTENSAVIINRQQGTTEEITTGSLTSRAQQRLAESEEVNEVLYENTGYWIGGFKGSDSDLREAARIIARYPDGFGYIANGEEIALNLSFSPDWNVYTDNGRYWWFPSYTNVKLYSSLLFGTYPQYIWTVVWDNPSYDVIAFDSQFNFGLNIGWGSPGWSFGLGWNSGFYRPWYNGWYNPYWSGWYDPWWGYYPGWGHPHWHHPPHWGGGNHPGWNPPAQRPGNLRPNYGGGSIGLRPNHRPGTSTRPNVTGRPNTSINRPNVTTRPEGIQNRPNYSTSRPSTGVNVRPSTGTSTRPSVTTRPGTTRPTNNISRPTNKYTRPGNSSTGTNRYTRPSNSSTGTNRYTRPNVRPNTNNSINRSTTRTYNRSYNNYRPSYNGNRSTSPSRSSGSYQRTPTRSTSVSPSRSTGTNRSVSPSRSTQRSGGRR</sequence>
<evidence type="ECO:0000256" key="1">
    <source>
        <dbReference type="SAM" id="MobiDB-lite"/>
    </source>
</evidence>
<reference evidence="3 4" key="1">
    <citation type="submission" date="2012-01" db="EMBL/GenBank/DDBJ databases">
        <title>The Genome Sequence of Odoribacter laneus YIT 12061.</title>
        <authorList>
            <consortium name="The Broad Institute Genome Sequencing Platform"/>
            <person name="Earl A."/>
            <person name="Ward D."/>
            <person name="Feldgarden M."/>
            <person name="Gevers D."/>
            <person name="Morotomi M."/>
            <person name="Young S.K."/>
            <person name="Zeng Q."/>
            <person name="Gargeya S."/>
            <person name="Fitzgerald M."/>
            <person name="Haas B."/>
            <person name="Abouelleil A."/>
            <person name="Alvarado L."/>
            <person name="Arachchi H.M."/>
            <person name="Berlin A."/>
            <person name="Chapman S.B."/>
            <person name="Gearin G."/>
            <person name="Goldberg J."/>
            <person name="Griggs A."/>
            <person name="Gujja S."/>
            <person name="Hansen M."/>
            <person name="Heiman D."/>
            <person name="Howarth C."/>
            <person name="Larimer J."/>
            <person name="Lui A."/>
            <person name="MacDonald P.J.P."/>
            <person name="McCowen C."/>
            <person name="Montmayeur A."/>
            <person name="Murphy C."/>
            <person name="Neiman D."/>
            <person name="Pearson M."/>
            <person name="Priest M."/>
            <person name="Roberts A."/>
            <person name="Saif S."/>
            <person name="Shea T."/>
            <person name="Sisk P."/>
            <person name="Stolte C."/>
            <person name="Sykes S."/>
            <person name="Wortman J."/>
            <person name="Nusbaum C."/>
            <person name="Birren B."/>
        </authorList>
    </citation>
    <scope>NUCLEOTIDE SEQUENCE [LARGE SCALE GENOMIC DNA]</scope>
    <source>
        <strain evidence="3 4">YIT 12061</strain>
    </source>
</reference>
<evidence type="ECO:0000256" key="2">
    <source>
        <dbReference type="SAM" id="SignalP"/>
    </source>
</evidence>
<organism evidence="3 4">
    <name type="scientific">Odoribacter laneus YIT 12061</name>
    <dbReference type="NCBI Taxonomy" id="742817"/>
    <lineage>
        <taxon>Bacteria</taxon>
        <taxon>Pseudomonadati</taxon>
        <taxon>Bacteroidota</taxon>
        <taxon>Bacteroidia</taxon>
        <taxon>Bacteroidales</taxon>
        <taxon>Odoribacteraceae</taxon>
        <taxon>Odoribacter</taxon>
    </lineage>
</organism>
<dbReference type="eggNOG" id="ENOG5031JQ3">
    <property type="taxonomic scope" value="Bacteria"/>
</dbReference>